<name>A0A7Y9IE01_9ACTN</name>
<keyword evidence="1" id="KW-0472">Membrane</keyword>
<keyword evidence="1" id="KW-1133">Transmembrane helix</keyword>
<keyword evidence="1" id="KW-0812">Transmembrane</keyword>
<proteinExistence type="predicted"/>
<gene>
    <name evidence="2" type="ORF">BKA15_006354</name>
</gene>
<dbReference type="RefSeq" id="WP_179757601.1">
    <property type="nucleotide sequence ID" value="NZ_JACCBU010000001.1"/>
</dbReference>
<accession>A0A7Y9IE01</accession>
<evidence type="ECO:0000313" key="3">
    <source>
        <dbReference type="Proteomes" id="UP000569914"/>
    </source>
</evidence>
<dbReference type="EMBL" id="JACCBU010000001">
    <property type="protein sequence ID" value="NYE75025.1"/>
    <property type="molecule type" value="Genomic_DNA"/>
</dbReference>
<sequence>MADSVSPLRLARPYLITAAVFLGLGVAGFLLGQALQINYLSTLLALGGAGLVLVGTLFLLSGTVVLLIATLRSRSG</sequence>
<evidence type="ECO:0000313" key="2">
    <source>
        <dbReference type="EMBL" id="NYE75025.1"/>
    </source>
</evidence>
<keyword evidence="3" id="KW-1185">Reference proteome</keyword>
<feature type="transmembrane region" description="Helical" evidence="1">
    <location>
        <begin position="43"/>
        <end position="71"/>
    </location>
</feature>
<dbReference type="Proteomes" id="UP000569914">
    <property type="component" value="Unassembled WGS sequence"/>
</dbReference>
<feature type="transmembrane region" description="Helical" evidence="1">
    <location>
        <begin position="12"/>
        <end position="31"/>
    </location>
</feature>
<reference evidence="2 3" key="1">
    <citation type="submission" date="2020-07" db="EMBL/GenBank/DDBJ databases">
        <title>Sequencing the genomes of 1000 actinobacteria strains.</title>
        <authorList>
            <person name="Klenk H.-P."/>
        </authorList>
    </citation>
    <scope>NUCLEOTIDE SEQUENCE [LARGE SCALE GENOMIC DNA]</scope>
    <source>
        <strain evidence="2 3">DSM 22083</strain>
    </source>
</reference>
<comment type="caution">
    <text evidence="2">The sequence shown here is derived from an EMBL/GenBank/DDBJ whole genome shotgun (WGS) entry which is preliminary data.</text>
</comment>
<organism evidence="2 3">
    <name type="scientific">Microlunatus parietis</name>
    <dbReference type="NCBI Taxonomy" id="682979"/>
    <lineage>
        <taxon>Bacteria</taxon>
        <taxon>Bacillati</taxon>
        <taxon>Actinomycetota</taxon>
        <taxon>Actinomycetes</taxon>
        <taxon>Propionibacteriales</taxon>
        <taxon>Propionibacteriaceae</taxon>
        <taxon>Microlunatus</taxon>
    </lineage>
</organism>
<protein>
    <submittedName>
        <fullName evidence="2">Uncharacterized protein</fullName>
    </submittedName>
</protein>
<dbReference type="AlphaFoldDB" id="A0A7Y9IE01"/>
<evidence type="ECO:0000256" key="1">
    <source>
        <dbReference type="SAM" id="Phobius"/>
    </source>
</evidence>